<feature type="region of interest" description="Disordered" evidence="1">
    <location>
        <begin position="1"/>
        <end position="55"/>
    </location>
</feature>
<dbReference type="Proteomes" id="UP001189429">
    <property type="component" value="Unassembled WGS sequence"/>
</dbReference>
<feature type="transmembrane region" description="Helical" evidence="2">
    <location>
        <begin position="220"/>
        <end position="238"/>
    </location>
</feature>
<feature type="region of interest" description="Disordered" evidence="1">
    <location>
        <begin position="560"/>
        <end position="588"/>
    </location>
</feature>
<name>A0ABN9RFC4_9DINO</name>
<proteinExistence type="predicted"/>
<evidence type="ECO:0000256" key="1">
    <source>
        <dbReference type="SAM" id="MobiDB-lite"/>
    </source>
</evidence>
<comment type="caution">
    <text evidence="3">The sequence shown here is derived from an EMBL/GenBank/DDBJ whole genome shotgun (WGS) entry which is preliminary data.</text>
</comment>
<feature type="transmembrane region" description="Helical" evidence="2">
    <location>
        <begin position="338"/>
        <end position="357"/>
    </location>
</feature>
<accession>A0ABN9RFC4</accession>
<evidence type="ECO:0000256" key="2">
    <source>
        <dbReference type="SAM" id="Phobius"/>
    </source>
</evidence>
<feature type="compositionally biased region" description="Low complexity" evidence="1">
    <location>
        <begin position="560"/>
        <end position="573"/>
    </location>
</feature>
<reference evidence="3" key="1">
    <citation type="submission" date="2023-10" db="EMBL/GenBank/DDBJ databases">
        <authorList>
            <person name="Chen Y."/>
            <person name="Shah S."/>
            <person name="Dougan E. K."/>
            <person name="Thang M."/>
            <person name="Chan C."/>
        </authorList>
    </citation>
    <scope>NUCLEOTIDE SEQUENCE [LARGE SCALE GENOMIC DNA]</scope>
</reference>
<keyword evidence="2" id="KW-0472">Membrane</keyword>
<gene>
    <name evidence="3" type="ORF">PCOR1329_LOCUS19543</name>
</gene>
<keyword evidence="2" id="KW-0812">Transmembrane</keyword>
<evidence type="ECO:0000313" key="4">
    <source>
        <dbReference type="Proteomes" id="UP001189429"/>
    </source>
</evidence>
<keyword evidence="4" id="KW-1185">Reference proteome</keyword>
<organism evidence="3 4">
    <name type="scientific">Prorocentrum cordatum</name>
    <dbReference type="NCBI Taxonomy" id="2364126"/>
    <lineage>
        <taxon>Eukaryota</taxon>
        <taxon>Sar</taxon>
        <taxon>Alveolata</taxon>
        <taxon>Dinophyceae</taxon>
        <taxon>Prorocentrales</taxon>
        <taxon>Prorocentraceae</taxon>
        <taxon>Prorocentrum</taxon>
    </lineage>
</organism>
<keyword evidence="2" id="KW-1133">Transmembrane helix</keyword>
<protein>
    <submittedName>
        <fullName evidence="3">Uncharacterized protein</fullName>
    </submittedName>
</protein>
<dbReference type="EMBL" id="CAUYUJ010006247">
    <property type="protein sequence ID" value="CAK0816692.1"/>
    <property type="molecule type" value="Genomic_DNA"/>
</dbReference>
<evidence type="ECO:0000313" key="3">
    <source>
        <dbReference type="EMBL" id="CAK0816692.1"/>
    </source>
</evidence>
<feature type="compositionally biased region" description="Low complexity" evidence="1">
    <location>
        <begin position="1"/>
        <end position="17"/>
    </location>
</feature>
<sequence length="615" mass="67679">MSGAAAAPATPSAFRSALRPVEQDARAKPGARRRSLSAESAVGARQSAREDDAPEALAQAVAAALLPQLQALCPGGAAGAAAVGGELDNQLAARLRCLELLEERARQATDELERLAEAAAALPLATAPQPPPEVPQGPEGPLSPCGRLMTNQASAKPRRYRHSSTSGVGGVHQEFLEKAFVVNFRRLMIILKVCEIIHELIKSTGIAALTLVGAFNLWELSYSILFVAILMFLFVFNIRRMHTMDGDKYKRLADLLEDDDPDPNTNGGQWRNPNRYLKALMLQRRGRCLRRLGRRRRAFLGTSLVALLCGAAWGLLVWEWATDDAFEDERWGGEESMRFYSALLLIGTLMFLFYVAFEGRIDAVPGKWAHMGPTSRAMYWRETQSVMPMKWDGAKWVPWDVKYDGVPPQFRWFGLPSMWFSSQKAKSDLILWSSLATTTHEQRSAGRTVDKLYPEELAVLSLDSRVIGQLRGALKNAKLFQCESKCGGGRFLTRRDRSDLVSGELSEPRKVDRGEVPEELGVQLIFYDAQNPAYSVAEEASFSGSVHLLRGRSLVSSATGSPAARSAASSPRSLHTKGAASPCLNRGNRTPREQGLLVRFNSKDSECNFDVFDAV</sequence>
<feature type="transmembrane region" description="Helical" evidence="2">
    <location>
        <begin position="298"/>
        <end position="318"/>
    </location>
</feature>